<name>A0A3Q2Z9B0_KRYMA</name>
<organism evidence="2 3">
    <name type="scientific">Kryptolebias marmoratus</name>
    <name type="common">Mangrove killifish</name>
    <name type="synonym">Rivulus marmoratus</name>
    <dbReference type="NCBI Taxonomy" id="37003"/>
    <lineage>
        <taxon>Eukaryota</taxon>
        <taxon>Metazoa</taxon>
        <taxon>Chordata</taxon>
        <taxon>Craniata</taxon>
        <taxon>Vertebrata</taxon>
        <taxon>Euteleostomi</taxon>
        <taxon>Actinopterygii</taxon>
        <taxon>Neopterygii</taxon>
        <taxon>Teleostei</taxon>
        <taxon>Neoteleostei</taxon>
        <taxon>Acanthomorphata</taxon>
        <taxon>Ovalentaria</taxon>
        <taxon>Atherinomorphae</taxon>
        <taxon>Cyprinodontiformes</taxon>
        <taxon>Rivulidae</taxon>
        <taxon>Kryptolebias</taxon>
    </lineage>
</organism>
<dbReference type="STRING" id="37003.ENSKMAP00000000136"/>
<dbReference type="OrthoDB" id="8862784at2759"/>
<proteinExistence type="predicted"/>
<dbReference type="Ensembl" id="ENSKMAT00000000160.1">
    <property type="protein sequence ID" value="ENSKMAP00000000136.1"/>
    <property type="gene ID" value="ENSKMAG00000000115.1"/>
</dbReference>
<feature type="region of interest" description="Disordered" evidence="1">
    <location>
        <begin position="216"/>
        <end position="280"/>
    </location>
</feature>
<protein>
    <submittedName>
        <fullName evidence="2">Odontogenic, ameloblast associated</fullName>
    </submittedName>
</protein>
<dbReference type="CTD" id="54959"/>
<accession>A0A3Q2Z9B0</accession>
<reference evidence="2" key="2">
    <citation type="submission" date="2025-09" db="UniProtKB">
        <authorList>
            <consortium name="Ensembl"/>
        </authorList>
    </citation>
    <scope>IDENTIFICATION</scope>
</reference>
<dbReference type="Proteomes" id="UP000264800">
    <property type="component" value="Unplaced"/>
</dbReference>
<feature type="compositionally biased region" description="Low complexity" evidence="1">
    <location>
        <begin position="128"/>
        <end position="141"/>
    </location>
</feature>
<dbReference type="KEGG" id="kmr:108250083"/>
<feature type="compositionally biased region" description="Low complexity" evidence="1">
    <location>
        <begin position="261"/>
        <end position="272"/>
    </location>
</feature>
<feature type="compositionally biased region" description="Polar residues" evidence="1">
    <location>
        <begin position="216"/>
        <end position="233"/>
    </location>
</feature>
<evidence type="ECO:0000313" key="2">
    <source>
        <dbReference type="Ensembl" id="ENSKMAP00000000136.1"/>
    </source>
</evidence>
<dbReference type="AlphaFoldDB" id="A0A3Q2Z9B0"/>
<dbReference type="GeneID" id="108250083"/>
<keyword evidence="3" id="KW-1185">Reference proteome</keyword>
<dbReference type="GeneTree" id="ENSGT00400000023138"/>
<evidence type="ECO:0000256" key="1">
    <source>
        <dbReference type="SAM" id="MobiDB-lite"/>
    </source>
</evidence>
<sequence>MSVILTTYCLGELLADYNNLHTENLKGIWTRRGDKKGKKRRETDIMKQQAAFLLICLLRSSFSLPIALIASNSNEILRLNGLTLAALGQTQAASLFPPYVLQQQTPEVLLTPQVVNLNPQVAGPFGPQGPQLLLPNQGNQLTPVLLPNGQQDQLGLPQDPNNPNIPQQTQNTAQMYPQFQYPSFGFPQLYRQQGYPYFYGYPQQRNTAMLPNNAQQNLERTTQRPQLPLQQASKPKLQTEKTWTVGTQKESTTIPPDPRGDTTGPGPDEGNGSFPFLFEP</sequence>
<feature type="compositionally biased region" description="Polar residues" evidence="1">
    <location>
        <begin position="240"/>
        <end position="251"/>
    </location>
</feature>
<dbReference type="OMA" id="PNNAQQN"/>
<evidence type="ECO:0000313" key="3">
    <source>
        <dbReference type="Proteomes" id="UP000264800"/>
    </source>
</evidence>
<dbReference type="RefSeq" id="XP_017295318.1">
    <property type="nucleotide sequence ID" value="XM_017439829.3"/>
</dbReference>
<feature type="region of interest" description="Disordered" evidence="1">
    <location>
        <begin position="128"/>
        <end position="169"/>
    </location>
</feature>
<feature type="compositionally biased region" description="Low complexity" evidence="1">
    <location>
        <begin position="157"/>
        <end position="169"/>
    </location>
</feature>
<reference evidence="2" key="1">
    <citation type="submission" date="2025-08" db="UniProtKB">
        <authorList>
            <consortium name="Ensembl"/>
        </authorList>
    </citation>
    <scope>IDENTIFICATION</scope>
</reference>